<evidence type="ECO:0000313" key="2">
    <source>
        <dbReference type="Proteomes" id="UP000679179"/>
    </source>
</evidence>
<dbReference type="EMBL" id="BOPZ01000011">
    <property type="protein sequence ID" value="GIM28909.1"/>
    <property type="molecule type" value="Genomic_DNA"/>
</dbReference>
<organism evidence="1 2">
    <name type="scientific">Clostridium polyendosporum</name>
    <dbReference type="NCBI Taxonomy" id="69208"/>
    <lineage>
        <taxon>Bacteria</taxon>
        <taxon>Bacillati</taxon>
        <taxon>Bacillota</taxon>
        <taxon>Clostridia</taxon>
        <taxon>Eubacteriales</taxon>
        <taxon>Clostridiaceae</taxon>
        <taxon>Clostridium</taxon>
    </lineage>
</organism>
<keyword evidence="2" id="KW-1185">Reference proteome</keyword>
<dbReference type="Proteomes" id="UP000679179">
    <property type="component" value="Unassembled WGS sequence"/>
</dbReference>
<proteinExistence type="predicted"/>
<sequence>MTVRKGMHESQMETARTMLEKNRGLSEIVSETGLSEADILKKRDKMQRRLDDKK</sequence>
<reference evidence="1" key="1">
    <citation type="submission" date="2021-03" db="EMBL/GenBank/DDBJ databases">
        <title>Taxonomic study of Clostridium polyendosporum from meadow-gley soil under rice.</title>
        <authorList>
            <person name="Kobayashi H."/>
            <person name="Tanizawa Y."/>
            <person name="Yagura M."/>
        </authorList>
    </citation>
    <scope>NUCLEOTIDE SEQUENCE</scope>
    <source>
        <strain evidence="1">JCM 30710</strain>
    </source>
</reference>
<dbReference type="AlphaFoldDB" id="A0A919RZZ6"/>
<name>A0A919RZZ6_9CLOT</name>
<gene>
    <name evidence="1" type="ORF">CPJCM30710_15750</name>
</gene>
<evidence type="ECO:0000313" key="1">
    <source>
        <dbReference type="EMBL" id="GIM28909.1"/>
    </source>
</evidence>
<dbReference type="RefSeq" id="WP_212903702.1">
    <property type="nucleotide sequence ID" value="NZ_BOPZ01000011.1"/>
</dbReference>
<comment type="caution">
    <text evidence="1">The sequence shown here is derived from an EMBL/GenBank/DDBJ whole genome shotgun (WGS) entry which is preliminary data.</text>
</comment>
<protein>
    <submittedName>
        <fullName evidence="1">Uncharacterized protein</fullName>
    </submittedName>
</protein>
<accession>A0A919RZZ6</accession>